<protein>
    <submittedName>
        <fullName evidence="2">Uncharacterized protein</fullName>
    </submittedName>
</protein>
<feature type="signal peptide" evidence="1">
    <location>
        <begin position="1"/>
        <end position="19"/>
    </location>
</feature>
<gene>
    <name evidence="2" type="ORF">LGQ03_07950</name>
</gene>
<accession>A0ABS8BUJ0</accession>
<reference evidence="2" key="1">
    <citation type="submission" date="2021-10" db="EMBL/GenBank/DDBJ databases">
        <title>Loktanella gaetbuli sp. nov., isolated from a tidal flat.</title>
        <authorList>
            <person name="Park S."/>
            <person name="Yoon J.-H."/>
        </authorList>
    </citation>
    <scope>NUCLEOTIDE SEQUENCE</scope>
    <source>
        <strain evidence="2">TSTF-M6</strain>
    </source>
</reference>
<organism evidence="2 3">
    <name type="scientific">Loktanella gaetbuli</name>
    <dbReference type="NCBI Taxonomy" id="2881335"/>
    <lineage>
        <taxon>Bacteria</taxon>
        <taxon>Pseudomonadati</taxon>
        <taxon>Pseudomonadota</taxon>
        <taxon>Alphaproteobacteria</taxon>
        <taxon>Rhodobacterales</taxon>
        <taxon>Roseobacteraceae</taxon>
        <taxon>Loktanella</taxon>
    </lineage>
</organism>
<proteinExistence type="predicted"/>
<evidence type="ECO:0000313" key="2">
    <source>
        <dbReference type="EMBL" id="MCB5199171.1"/>
    </source>
</evidence>
<keyword evidence="1" id="KW-0732">Signal</keyword>
<feature type="chain" id="PRO_5045719074" evidence="1">
    <location>
        <begin position="20"/>
        <end position="214"/>
    </location>
</feature>
<evidence type="ECO:0000313" key="3">
    <source>
        <dbReference type="Proteomes" id="UP001138961"/>
    </source>
</evidence>
<keyword evidence="3" id="KW-1185">Reference proteome</keyword>
<dbReference type="EMBL" id="JAJATZ010000003">
    <property type="protein sequence ID" value="MCB5199171.1"/>
    <property type="molecule type" value="Genomic_DNA"/>
</dbReference>
<comment type="caution">
    <text evidence="2">The sequence shown here is derived from an EMBL/GenBank/DDBJ whole genome shotgun (WGS) entry which is preliminary data.</text>
</comment>
<evidence type="ECO:0000256" key="1">
    <source>
        <dbReference type="SAM" id="SignalP"/>
    </source>
</evidence>
<name>A0ABS8BUJ0_9RHOB</name>
<sequence length="214" mass="22686">MRRTVISFLVFMSATPTIAETYAMMLGSRQIGTLETNGASLQSTLNNTPLGVADGTFQASVTKVQLPDGSTAEQYLGVNRGGKTRDISVIRQNGRVANVTIVPANDATDLSAPETVPADVLFPSELFARLERAGGCPAPLQMYDGRRLVAISTASTETENGQTVCDMDYRVAAGKGHLSPFNFKSLNMQLAYAGGTLARVTVSAGGFDVSMVRQ</sequence>
<dbReference type="RefSeq" id="WP_226747976.1">
    <property type="nucleotide sequence ID" value="NZ_JAJATZ010000003.1"/>
</dbReference>
<dbReference type="Proteomes" id="UP001138961">
    <property type="component" value="Unassembled WGS sequence"/>
</dbReference>